<dbReference type="Proteomes" id="UP001177021">
    <property type="component" value="Unassembled WGS sequence"/>
</dbReference>
<sequence>MSLLKAFFVWCIWLGLFELSFGRRVPYHFDVEYTYKKPDCYEHVVIGINGKFPGPTITAEVNDTLVITLTNKLSTEGTVIHWHGIRQLDTPWADGTAAISQCAINPGETFVYEFKVDRPGTYFYHGHYGMQRAAGLYGSLIVNLPKTQSEPFHYDGEFNLLLSDLWHTSSHEQEVGLSSAPMRWVGEPQSLLINGRGQFNCSLAARYGNTGLQPCNLKGGEECAPQILHVEPKKTYRIRIASTTSLASLNLAISNHKLIVVEADGNYVHPFAVDDIDIYSGETYSVLLTTNQDPNKNYWLSIGVRGRKPGTPQGLTILNYKKISASVFPISPPPITPLWDDFERSKTFTKKIISKMGTPQPPKTADRRILLLNTQNRLGGFTKWSINNVSLTLPTTPYLGSIKFKLNNTFDRTPPLDTFPMDYDIFKNPVNPNTTVGNGVYTFQLNQIVDVILQNTNQLTGNGSEIHPWHLHGHDFWVLGYGEGKFRPGVDEKSFNLTRAPLRNTAVIFPYGWTALRFKADNPGVWAFHCHIEPHLHLGMGVIFAEGVHKIKKIPTDALTCGATARMFANNKH</sequence>
<gene>
    <name evidence="1" type="ORF">MILVUS5_LOCUS33065</name>
</gene>
<accession>A0ACB0LKV1</accession>
<organism evidence="1 2">
    <name type="scientific">Trifolium pratense</name>
    <name type="common">Red clover</name>
    <dbReference type="NCBI Taxonomy" id="57577"/>
    <lineage>
        <taxon>Eukaryota</taxon>
        <taxon>Viridiplantae</taxon>
        <taxon>Streptophyta</taxon>
        <taxon>Embryophyta</taxon>
        <taxon>Tracheophyta</taxon>
        <taxon>Spermatophyta</taxon>
        <taxon>Magnoliopsida</taxon>
        <taxon>eudicotyledons</taxon>
        <taxon>Gunneridae</taxon>
        <taxon>Pentapetalae</taxon>
        <taxon>rosids</taxon>
        <taxon>fabids</taxon>
        <taxon>Fabales</taxon>
        <taxon>Fabaceae</taxon>
        <taxon>Papilionoideae</taxon>
        <taxon>50 kb inversion clade</taxon>
        <taxon>NPAAA clade</taxon>
        <taxon>Hologalegina</taxon>
        <taxon>IRL clade</taxon>
        <taxon>Trifolieae</taxon>
        <taxon>Trifolium</taxon>
    </lineage>
</organism>
<evidence type="ECO:0000313" key="2">
    <source>
        <dbReference type="Proteomes" id="UP001177021"/>
    </source>
</evidence>
<proteinExistence type="predicted"/>
<evidence type="ECO:0000313" key="1">
    <source>
        <dbReference type="EMBL" id="CAJ2668714.1"/>
    </source>
</evidence>
<dbReference type="EMBL" id="CASHSV030000513">
    <property type="protein sequence ID" value="CAJ2668714.1"/>
    <property type="molecule type" value="Genomic_DNA"/>
</dbReference>
<comment type="caution">
    <text evidence="1">The sequence shown here is derived from an EMBL/GenBank/DDBJ whole genome shotgun (WGS) entry which is preliminary data.</text>
</comment>
<reference evidence="1" key="1">
    <citation type="submission" date="2023-10" db="EMBL/GenBank/DDBJ databases">
        <authorList>
            <person name="Rodriguez Cubillos JULIANA M."/>
            <person name="De Vega J."/>
        </authorList>
    </citation>
    <scope>NUCLEOTIDE SEQUENCE</scope>
</reference>
<protein>
    <submittedName>
        <fullName evidence="1">Uncharacterized protein</fullName>
    </submittedName>
</protein>
<name>A0ACB0LKV1_TRIPR</name>
<keyword evidence="2" id="KW-1185">Reference proteome</keyword>